<dbReference type="EMBL" id="CP002568">
    <property type="protein sequence ID" value="ADZ71094.1"/>
    <property type="molecule type" value="Genomic_DNA"/>
</dbReference>
<evidence type="ECO:0000256" key="1">
    <source>
        <dbReference type="ARBA" id="ARBA00001974"/>
    </source>
</evidence>
<dbReference type="PATRIC" id="fig|991905.3.peg.2736"/>
<dbReference type="eggNOG" id="COG0685">
    <property type="taxonomic scope" value="Bacteria"/>
</dbReference>
<evidence type="ECO:0000256" key="3">
    <source>
        <dbReference type="ARBA" id="ARBA00006743"/>
    </source>
</evidence>
<evidence type="ECO:0000313" key="10">
    <source>
        <dbReference type="EMBL" id="ADZ71094.1"/>
    </source>
</evidence>
<evidence type="ECO:0000256" key="4">
    <source>
        <dbReference type="ARBA" id="ARBA00022630"/>
    </source>
</evidence>
<dbReference type="InterPro" id="IPR003171">
    <property type="entry name" value="Mehydrof_redctse-like"/>
</dbReference>
<protein>
    <recommendedName>
        <fullName evidence="9">Methylenetetrahydrofolate reductase</fullName>
    </recommendedName>
</protein>
<accession>F2J4F2</accession>
<evidence type="ECO:0000256" key="7">
    <source>
        <dbReference type="ARBA" id="ARBA00034478"/>
    </source>
</evidence>
<dbReference type="PANTHER" id="PTHR45754">
    <property type="entry name" value="METHYLENETETRAHYDROFOLATE REDUCTASE"/>
    <property type="match status" value="1"/>
</dbReference>
<comment type="pathway">
    <text evidence="2 9">One-carbon metabolism; tetrahydrofolate interconversion.</text>
</comment>
<sequence length="300" mass="31889">MTEIRSRTIDEVQSACAPLRGPLWLAPWSLEATAPTAADIAALAPLVPPGTDVLLSALPRIPHDEQIAAARLVRAAGLEPVLHLSARKFASEAELGHLLETACRDIGLRKVLVIAGDIDAARGPFASSLDLIESAPFRAAPLQSVGIGGYPEGHPFVADADLERSLRSRLDAIRDAGRAPFLVSQFCFDAERILRWLDGLRRLEPALPVRIGLAGPASAATLMKVALRCWVDLPMRHARTATRLLSSGTPDPIVAGLDAGLRPHHRSGPLQIHVYGFGGLVKAAAWAGEAARTARAGWTA</sequence>
<keyword evidence="6 9" id="KW-0560">Oxidoreductase</keyword>
<dbReference type="GO" id="GO:0035999">
    <property type="term" value="P:tetrahydrofolate interconversion"/>
    <property type="evidence" value="ECO:0007669"/>
    <property type="project" value="UniProtKB-UniPathway"/>
</dbReference>
<keyword evidence="5 9" id="KW-0274">FAD</keyword>
<gene>
    <name evidence="10" type="ordered locus">SL003B_2671</name>
</gene>
<reference evidence="10 11" key="1">
    <citation type="journal article" date="2011" name="J. Bacteriol.">
        <title>Complete genome sequence of Polymorphum gilvum SL003B-26A1T, a crude oil-degrading bacterium from oil-polluted saline soil.</title>
        <authorList>
            <person name="Li S.G."/>
            <person name="Tang Y.Q."/>
            <person name="Nie Y."/>
            <person name="Cai M."/>
            <person name="Wu X.L."/>
        </authorList>
    </citation>
    <scope>NUCLEOTIDE SEQUENCE [LARGE SCALE GENOMIC DNA]</scope>
    <source>
        <strain evidence="11">LMG 25793 / CGMCC 1.9160 / SL003B-26A1</strain>
    </source>
</reference>
<comment type="cofactor">
    <cofactor evidence="1 9">
        <name>FAD</name>
        <dbReference type="ChEBI" id="CHEBI:57692"/>
    </cofactor>
</comment>
<dbReference type="InterPro" id="IPR029041">
    <property type="entry name" value="FAD-linked_oxidoreductase-like"/>
</dbReference>
<dbReference type="GO" id="GO:0005829">
    <property type="term" value="C:cytosol"/>
    <property type="evidence" value="ECO:0007669"/>
    <property type="project" value="TreeGrafter"/>
</dbReference>
<name>F2J4F2_POLGS</name>
<dbReference type="KEGG" id="pgv:SL003B_2671"/>
<dbReference type="GO" id="GO:0106312">
    <property type="term" value="F:methylenetetrahydrofolate reductase (NADH) activity"/>
    <property type="evidence" value="ECO:0007669"/>
    <property type="project" value="UniProtKB-EC"/>
</dbReference>
<dbReference type="Proteomes" id="UP000008130">
    <property type="component" value="Chromosome"/>
</dbReference>
<comment type="pathway">
    <text evidence="7">Amino-acid biosynthesis; L-methionine biosynthesis via de novo pathway.</text>
</comment>
<dbReference type="Gene3D" id="3.20.20.220">
    <property type="match status" value="1"/>
</dbReference>
<evidence type="ECO:0000256" key="2">
    <source>
        <dbReference type="ARBA" id="ARBA00004777"/>
    </source>
</evidence>
<dbReference type="STRING" id="991905.SL003B_2671"/>
<evidence type="ECO:0000256" key="9">
    <source>
        <dbReference type="RuleBase" id="RU003862"/>
    </source>
</evidence>
<keyword evidence="11" id="KW-1185">Reference proteome</keyword>
<comment type="catalytic activity">
    <reaction evidence="8">
        <text>(6S)-5-methyl-5,6,7,8-tetrahydrofolate + NAD(+) = (6R)-5,10-methylene-5,6,7,8-tetrahydrofolate + NADH + H(+)</text>
        <dbReference type="Rhea" id="RHEA:19821"/>
        <dbReference type="ChEBI" id="CHEBI:15378"/>
        <dbReference type="ChEBI" id="CHEBI:15636"/>
        <dbReference type="ChEBI" id="CHEBI:18608"/>
        <dbReference type="ChEBI" id="CHEBI:57540"/>
        <dbReference type="ChEBI" id="CHEBI:57945"/>
        <dbReference type="EC" id="1.5.1.54"/>
    </reaction>
    <physiologicalReaction direction="right-to-left" evidence="8">
        <dbReference type="Rhea" id="RHEA:19823"/>
    </physiologicalReaction>
</comment>
<dbReference type="GO" id="GO:0071949">
    <property type="term" value="F:FAD binding"/>
    <property type="evidence" value="ECO:0007669"/>
    <property type="project" value="TreeGrafter"/>
</dbReference>
<proteinExistence type="inferred from homology"/>
<dbReference type="PANTHER" id="PTHR45754:SF3">
    <property type="entry name" value="METHYLENETETRAHYDROFOLATE REDUCTASE (NADPH)"/>
    <property type="match status" value="1"/>
</dbReference>
<dbReference type="GO" id="GO:0009086">
    <property type="term" value="P:methionine biosynthetic process"/>
    <property type="evidence" value="ECO:0007669"/>
    <property type="project" value="TreeGrafter"/>
</dbReference>
<evidence type="ECO:0000256" key="6">
    <source>
        <dbReference type="ARBA" id="ARBA00023002"/>
    </source>
</evidence>
<evidence type="ECO:0000313" key="11">
    <source>
        <dbReference type="Proteomes" id="UP000008130"/>
    </source>
</evidence>
<organism evidence="10 11">
    <name type="scientific">Polymorphum gilvum (strain LMG 25793 / CGMCC 1.9160 / SL003B-26A1)</name>
    <dbReference type="NCBI Taxonomy" id="991905"/>
    <lineage>
        <taxon>Bacteria</taxon>
        <taxon>Pseudomonadati</taxon>
        <taxon>Pseudomonadota</taxon>
        <taxon>Alphaproteobacteria</taxon>
        <taxon>Rhodobacterales</taxon>
        <taxon>Paracoccaceae</taxon>
        <taxon>Polymorphum</taxon>
    </lineage>
</organism>
<dbReference type="UniPathway" id="UPA00193"/>
<comment type="similarity">
    <text evidence="3 9">Belongs to the methylenetetrahydrofolate reductase family.</text>
</comment>
<evidence type="ECO:0000256" key="8">
    <source>
        <dbReference type="ARBA" id="ARBA00048628"/>
    </source>
</evidence>
<dbReference type="HOGENOM" id="CLU_081788_0_0_5"/>
<dbReference type="AlphaFoldDB" id="F2J4F2"/>
<dbReference type="Pfam" id="PF02219">
    <property type="entry name" value="MTHFR"/>
    <property type="match status" value="1"/>
</dbReference>
<evidence type="ECO:0000256" key="5">
    <source>
        <dbReference type="ARBA" id="ARBA00022827"/>
    </source>
</evidence>
<keyword evidence="4 9" id="KW-0285">Flavoprotein</keyword>
<dbReference type="SUPFAM" id="SSF51730">
    <property type="entry name" value="FAD-linked oxidoreductase"/>
    <property type="match status" value="1"/>
</dbReference>